<evidence type="ECO:0000256" key="4">
    <source>
        <dbReference type="SAM" id="MobiDB-lite"/>
    </source>
</evidence>
<evidence type="ECO:0000256" key="2">
    <source>
        <dbReference type="ARBA" id="ARBA00022771"/>
    </source>
</evidence>
<dbReference type="GO" id="GO:0008270">
    <property type="term" value="F:zinc ion binding"/>
    <property type="evidence" value="ECO:0007669"/>
    <property type="project" value="UniProtKB-KW"/>
</dbReference>
<feature type="compositionally biased region" description="Basic and acidic residues" evidence="4">
    <location>
        <begin position="77"/>
        <end position="93"/>
    </location>
</feature>
<evidence type="ECO:0000259" key="5">
    <source>
        <dbReference type="Pfam" id="PF25054"/>
    </source>
</evidence>
<keyword evidence="1" id="KW-0479">Metal-binding</keyword>
<evidence type="ECO:0000256" key="3">
    <source>
        <dbReference type="ARBA" id="ARBA00022833"/>
    </source>
</evidence>
<gene>
    <name evidence="6" type="ORF">CDL15_Pgr006994</name>
</gene>
<name>A0A218X7Q2_PUNGR</name>
<evidence type="ECO:0000256" key="1">
    <source>
        <dbReference type="ARBA" id="ARBA00022723"/>
    </source>
</evidence>
<organism evidence="6 7">
    <name type="scientific">Punica granatum</name>
    <name type="common">Pomegranate</name>
    <dbReference type="NCBI Taxonomy" id="22663"/>
    <lineage>
        <taxon>Eukaryota</taxon>
        <taxon>Viridiplantae</taxon>
        <taxon>Streptophyta</taxon>
        <taxon>Embryophyta</taxon>
        <taxon>Tracheophyta</taxon>
        <taxon>Spermatophyta</taxon>
        <taxon>Magnoliopsida</taxon>
        <taxon>eudicotyledons</taxon>
        <taxon>Gunneridae</taxon>
        <taxon>Pentapetalae</taxon>
        <taxon>rosids</taxon>
        <taxon>malvids</taxon>
        <taxon>Myrtales</taxon>
        <taxon>Lythraceae</taxon>
        <taxon>Punica</taxon>
    </lineage>
</organism>
<feature type="region of interest" description="Disordered" evidence="4">
    <location>
        <begin position="63"/>
        <end position="153"/>
    </location>
</feature>
<dbReference type="Proteomes" id="UP000197138">
    <property type="component" value="Unassembled WGS sequence"/>
</dbReference>
<feature type="compositionally biased region" description="Polar residues" evidence="4">
    <location>
        <begin position="106"/>
        <end position="115"/>
    </location>
</feature>
<feature type="domain" description="PHD-type zinc finger plants" evidence="5">
    <location>
        <begin position="11"/>
        <end position="53"/>
    </location>
</feature>
<protein>
    <recommendedName>
        <fullName evidence="5">PHD-type zinc finger plants domain-containing protein</fullName>
    </recommendedName>
</protein>
<sequence length="168" mass="19209">MEQPRTRGECCMCGDYGLSEELFQCKVCQFRSQHRYCSNLYPKADSYRVCNWCLSREQEKVATPISSDSSLLSSKKRSGEGDGVKKTNDDGKLGGRSAKNLDGTLSVKSRGSTRPSPERAARKRIITRRELEEKLRRTKAAEDMSKQQQLGYRNKVRRYKLLDEVSSR</sequence>
<evidence type="ECO:0000313" key="7">
    <source>
        <dbReference type="Proteomes" id="UP000197138"/>
    </source>
</evidence>
<dbReference type="PANTHER" id="PTHR33779:SF1">
    <property type="entry name" value="EXPRESSED PROTEIN"/>
    <property type="match status" value="1"/>
</dbReference>
<keyword evidence="3" id="KW-0862">Zinc</keyword>
<dbReference type="Pfam" id="PF25054">
    <property type="entry name" value="PHD_pln"/>
    <property type="match status" value="1"/>
</dbReference>
<proteinExistence type="predicted"/>
<keyword evidence="2" id="KW-0863">Zinc-finger</keyword>
<dbReference type="AlphaFoldDB" id="A0A218X7Q2"/>
<dbReference type="PANTHER" id="PTHR33779">
    <property type="entry name" value="EXPRESSED PROTEIN"/>
    <property type="match status" value="1"/>
</dbReference>
<dbReference type="SUPFAM" id="SSF57903">
    <property type="entry name" value="FYVE/PHD zinc finger"/>
    <property type="match status" value="1"/>
</dbReference>
<comment type="caution">
    <text evidence="6">The sequence shown here is derived from an EMBL/GenBank/DDBJ whole genome shotgun (WGS) entry which is preliminary data.</text>
</comment>
<dbReference type="EMBL" id="MTKT01002214">
    <property type="protein sequence ID" value="OWM80963.1"/>
    <property type="molecule type" value="Genomic_DNA"/>
</dbReference>
<evidence type="ECO:0000313" key="6">
    <source>
        <dbReference type="EMBL" id="OWM80963.1"/>
    </source>
</evidence>
<dbReference type="InterPro" id="IPR011011">
    <property type="entry name" value="Znf_FYVE_PHD"/>
</dbReference>
<dbReference type="InterPro" id="IPR056874">
    <property type="entry name" value="PHD_dom_pln"/>
</dbReference>
<feature type="compositionally biased region" description="Basic and acidic residues" evidence="4">
    <location>
        <begin position="127"/>
        <end position="145"/>
    </location>
</feature>
<reference evidence="7" key="1">
    <citation type="journal article" date="2017" name="Plant J.">
        <title>The pomegranate (Punica granatum L.) genome and the genomics of punicalagin biosynthesis.</title>
        <authorList>
            <person name="Qin G."/>
            <person name="Xu C."/>
            <person name="Ming R."/>
            <person name="Tang H."/>
            <person name="Guyot R."/>
            <person name="Kramer E.M."/>
            <person name="Hu Y."/>
            <person name="Yi X."/>
            <person name="Qi Y."/>
            <person name="Xu X."/>
            <person name="Gao Z."/>
            <person name="Pan H."/>
            <person name="Jian J."/>
            <person name="Tian Y."/>
            <person name="Yue Z."/>
            <person name="Xu Y."/>
        </authorList>
    </citation>
    <scope>NUCLEOTIDE SEQUENCE [LARGE SCALE GENOMIC DNA]</scope>
    <source>
        <strain evidence="7">cv. Dabenzi</strain>
    </source>
</reference>
<accession>A0A218X7Q2</accession>